<feature type="transmembrane region" description="Helical" evidence="8">
    <location>
        <begin position="116"/>
        <end position="139"/>
    </location>
</feature>
<feature type="transmembrane region" description="Helical" evidence="8">
    <location>
        <begin position="191"/>
        <end position="213"/>
    </location>
</feature>
<evidence type="ECO:0000256" key="6">
    <source>
        <dbReference type="ARBA" id="ARBA00023136"/>
    </source>
</evidence>
<evidence type="ECO:0000256" key="5">
    <source>
        <dbReference type="ARBA" id="ARBA00022989"/>
    </source>
</evidence>
<dbReference type="Pfam" id="PF00510">
    <property type="entry name" value="COX3"/>
    <property type="match status" value="1"/>
</dbReference>
<evidence type="ECO:0000313" key="11">
    <source>
        <dbReference type="Proteomes" id="UP000440224"/>
    </source>
</evidence>
<dbReference type="PROSITE" id="PS50253">
    <property type="entry name" value="COX3"/>
    <property type="match status" value="1"/>
</dbReference>
<dbReference type="GO" id="GO:0019646">
    <property type="term" value="P:aerobic electron transport chain"/>
    <property type="evidence" value="ECO:0007669"/>
    <property type="project" value="InterPro"/>
</dbReference>
<dbReference type="InterPro" id="IPR000298">
    <property type="entry name" value="Cyt_c_oxidase-like_su3"/>
</dbReference>
<dbReference type="SUPFAM" id="SSF81452">
    <property type="entry name" value="Cytochrome c oxidase subunit III-like"/>
    <property type="match status" value="1"/>
</dbReference>
<dbReference type="PANTHER" id="PTHR11403:SF2">
    <property type="entry name" value="CYTOCHROME BO(3) UBIQUINOL OXIDASE SUBUNIT 3"/>
    <property type="match status" value="1"/>
</dbReference>
<comment type="caution">
    <text evidence="10">The sequence shown here is derived from an EMBL/GenBank/DDBJ whole genome shotgun (WGS) entry which is preliminary data.</text>
</comment>
<feature type="transmembrane region" description="Helical" evidence="8">
    <location>
        <begin position="87"/>
        <end position="104"/>
    </location>
</feature>
<keyword evidence="11" id="KW-1185">Reference proteome</keyword>
<evidence type="ECO:0000256" key="2">
    <source>
        <dbReference type="ARBA" id="ARBA00010581"/>
    </source>
</evidence>
<evidence type="ECO:0000256" key="7">
    <source>
        <dbReference type="RuleBase" id="RU003376"/>
    </source>
</evidence>
<keyword evidence="3" id="KW-1003">Cell membrane</keyword>
<name>A0A6N7Q6W7_9BACT</name>
<evidence type="ECO:0000256" key="3">
    <source>
        <dbReference type="ARBA" id="ARBA00022475"/>
    </source>
</evidence>
<sequence length="221" mass="23317">MALAVEGIDAPARAGGGAPRMSAPPGSVLALSRDATGARSNVVWGVAWLIVIESMVIASLLVSYFYLRIGFPSWPPAGTPLPEFGSSTVAVGLLALSVAPIAMATRGVSRGSRGRLLAGTWSGLVLLGAYLTLSLLSLLGRSPTWRTNAYGSIVWTMDGYQLMHASTLLVLWSALVVLAHRGHFDERRHAAIQAAALYWYFTAASSLVVHATIHLAPRVLG</sequence>
<comment type="similarity">
    <text evidence="2 7">Belongs to the cytochrome c oxidase subunit 3 family.</text>
</comment>
<organism evidence="10 11">
    <name type="scientific">Polyangium spumosum</name>
    <dbReference type="NCBI Taxonomy" id="889282"/>
    <lineage>
        <taxon>Bacteria</taxon>
        <taxon>Pseudomonadati</taxon>
        <taxon>Myxococcota</taxon>
        <taxon>Polyangia</taxon>
        <taxon>Polyangiales</taxon>
        <taxon>Polyangiaceae</taxon>
        <taxon>Polyangium</taxon>
    </lineage>
</organism>
<evidence type="ECO:0000256" key="1">
    <source>
        <dbReference type="ARBA" id="ARBA00004651"/>
    </source>
</evidence>
<comment type="subcellular location">
    <subcellularLocation>
        <location evidence="1 7">Cell membrane</location>
        <topology evidence="1 7">Multi-pass membrane protein</topology>
    </subcellularLocation>
</comment>
<dbReference type="InterPro" id="IPR013833">
    <property type="entry name" value="Cyt_c_oxidase_su3_a-hlx"/>
</dbReference>
<dbReference type="InterPro" id="IPR024791">
    <property type="entry name" value="Cyt_c/ubiquinol_Oxase_su3"/>
</dbReference>
<dbReference type="PANTHER" id="PTHR11403">
    <property type="entry name" value="CYTOCHROME C OXIDASE SUBUNIT III"/>
    <property type="match status" value="1"/>
</dbReference>
<dbReference type="GO" id="GO:0004129">
    <property type="term" value="F:cytochrome-c oxidase activity"/>
    <property type="evidence" value="ECO:0007669"/>
    <property type="project" value="InterPro"/>
</dbReference>
<keyword evidence="5 8" id="KW-1133">Transmembrane helix</keyword>
<feature type="transmembrane region" description="Helical" evidence="8">
    <location>
        <begin position="42"/>
        <end position="67"/>
    </location>
</feature>
<proteinExistence type="inferred from homology"/>
<evidence type="ECO:0000259" key="9">
    <source>
        <dbReference type="PROSITE" id="PS50253"/>
    </source>
</evidence>
<dbReference type="Proteomes" id="UP000440224">
    <property type="component" value="Unassembled WGS sequence"/>
</dbReference>
<dbReference type="InterPro" id="IPR035973">
    <property type="entry name" value="Cyt_c_oxidase_su3-like_sf"/>
</dbReference>
<evidence type="ECO:0000256" key="8">
    <source>
        <dbReference type="SAM" id="Phobius"/>
    </source>
</evidence>
<keyword evidence="6 8" id="KW-0472">Membrane</keyword>
<dbReference type="OrthoDB" id="9810850at2"/>
<protein>
    <recommendedName>
        <fullName evidence="9">Heme-copper oxidase subunit III family profile domain-containing protein</fullName>
    </recommendedName>
</protein>
<feature type="transmembrane region" description="Helical" evidence="8">
    <location>
        <begin position="159"/>
        <end position="179"/>
    </location>
</feature>
<evidence type="ECO:0000313" key="10">
    <source>
        <dbReference type="EMBL" id="MRG96631.1"/>
    </source>
</evidence>
<feature type="domain" description="Heme-copper oxidase subunit III family profile" evidence="9">
    <location>
        <begin position="39"/>
        <end position="218"/>
    </location>
</feature>
<dbReference type="EMBL" id="WJIE01000012">
    <property type="protein sequence ID" value="MRG96631.1"/>
    <property type="molecule type" value="Genomic_DNA"/>
</dbReference>
<gene>
    <name evidence="10" type="ORF">GF068_32605</name>
</gene>
<dbReference type="Gene3D" id="1.20.120.80">
    <property type="entry name" value="Cytochrome c oxidase, subunit III, four-helix bundle"/>
    <property type="match status" value="1"/>
</dbReference>
<dbReference type="AlphaFoldDB" id="A0A6N7Q6W7"/>
<keyword evidence="4 7" id="KW-0812">Transmembrane</keyword>
<reference evidence="10 11" key="1">
    <citation type="submission" date="2019-10" db="EMBL/GenBank/DDBJ databases">
        <title>A soil myxobacterium in the family Polyangiaceae.</title>
        <authorList>
            <person name="Li Y."/>
            <person name="Wang J."/>
        </authorList>
    </citation>
    <scope>NUCLEOTIDE SEQUENCE [LARGE SCALE GENOMIC DNA]</scope>
    <source>
        <strain evidence="10 11">DSM 14734</strain>
    </source>
</reference>
<dbReference type="GO" id="GO:0005886">
    <property type="term" value="C:plasma membrane"/>
    <property type="evidence" value="ECO:0007669"/>
    <property type="project" value="UniProtKB-SubCell"/>
</dbReference>
<accession>A0A6N7Q6W7</accession>
<evidence type="ECO:0000256" key="4">
    <source>
        <dbReference type="ARBA" id="ARBA00022692"/>
    </source>
</evidence>